<accession>A0A135WDV1</accession>
<feature type="domain" description="Lantibiotic dehydratase N-terminal" evidence="1">
    <location>
        <begin position="44"/>
        <end position="694"/>
    </location>
</feature>
<dbReference type="InterPro" id="IPR006827">
    <property type="entry name" value="Lant_deHydtase_N"/>
</dbReference>
<evidence type="ECO:0000259" key="1">
    <source>
        <dbReference type="Pfam" id="PF04738"/>
    </source>
</evidence>
<evidence type="ECO:0000313" key="3">
    <source>
        <dbReference type="Proteomes" id="UP000070513"/>
    </source>
</evidence>
<dbReference type="OrthoDB" id="1273722at2"/>
<dbReference type="Proteomes" id="UP000070513">
    <property type="component" value="Unassembled WGS sequence"/>
</dbReference>
<dbReference type="RefSeq" id="WP_062651280.1">
    <property type="nucleotide sequence ID" value="NZ_LPUR01000011.1"/>
</dbReference>
<gene>
    <name evidence="2" type="ORF">AU378_11590</name>
</gene>
<comment type="caution">
    <text evidence="2">The sequence shown here is derived from an EMBL/GenBank/DDBJ whole genome shotgun (WGS) entry which is preliminary data.</text>
</comment>
<dbReference type="AlphaFoldDB" id="A0A135WDV1"/>
<reference evidence="2 3" key="2">
    <citation type="journal article" date="2016" name="Genome Announc.">
        <title>Draft Genome Sequence of a Biocontrol Rhizobacterium, Chryseobacterium kwangjuense Strain KJ1R5, Isolated from Pepper (Capsicum annuum).</title>
        <authorList>
            <person name="Jeong J.J."/>
            <person name="Park H."/>
            <person name="Park B.H."/>
            <person name="Mannaa M."/>
            <person name="Sang M.K."/>
            <person name="Choi I.G."/>
            <person name="Kim K.D."/>
        </authorList>
    </citation>
    <scope>NUCLEOTIDE SEQUENCE [LARGE SCALE GENOMIC DNA]</scope>
    <source>
        <strain evidence="2 3">KJ1R5</strain>
    </source>
</reference>
<evidence type="ECO:0000313" key="2">
    <source>
        <dbReference type="EMBL" id="KXH83069.1"/>
    </source>
</evidence>
<proteinExistence type="predicted"/>
<dbReference type="EMBL" id="LPUR01000011">
    <property type="protein sequence ID" value="KXH83069.1"/>
    <property type="molecule type" value="Genomic_DNA"/>
</dbReference>
<dbReference type="Pfam" id="PF04738">
    <property type="entry name" value="Lant_dehydr_N"/>
    <property type="match status" value="1"/>
</dbReference>
<protein>
    <recommendedName>
        <fullName evidence="1">Lantibiotic dehydratase N-terminal domain-containing protein</fullName>
    </recommendedName>
</protein>
<sequence>MSKFPYKVLDQYVLRTPSKPLNVLTTLFQDKDISEKQLKDVAGDPFFQEALFLASPLLYDTLLKWLEGNLNKDKEEKLKISLLKYISRMSSRCTPFGLFAGYSLGQLEDHHEIEINEEHQYLRYTRLDMQYLLTFSQYVSTDKKLRNHFTYHLNTSIYKTGNQYRYIEYTYPGGLQRVHHIEAVDSSPHLEYIFSKASGGTTINALAGELVQYDPEINPKEARRFITELIDNQLLISNISGSSVGEDYFTSITRVLSSAQNSYSENFTEISNELSQLDTKIPNSISTYYTLKNKIDGLGVKTDPKYLFQTDLSVTAQKNTLDKRFIKDLQDGLDMLNKLSYISEKKDSPLLENFITKFKKRYEEREIPLPVALDNEIGIGFGIHTQIIPGNHFLENLHLPLQRKRKDEIKWNAASTLLQNKITEALRKNSNVITLNSADIVENTDEMWNDIHDTFSLMVEIVHTDQQQKIFFHGFSGASGANLFGRFCSSDSSLKEHAQHIIDIEKEIRKNSVIAEISHIPESRIGNVICRPSFADYEIPYLSRSEKEAEFQISPADLMVSIRNNKVVLRSKKLNKYIIPRLTTAHNFSSNSLPVYHFLCELQNQGSRYGLGLNLGLMEKKYKYIPRIEYKQCILKAATWNLSKEDLLIFSKKNASDEELFDLMQETRKEWNLPQYIVFAEHDNDLLINLDNISSIKMLADTIGNRDSFTLKEFLYTDEEQLVKRNGNSFTNQFVFTFYNNQKLSAIKNAK</sequence>
<organism evidence="2 3">
    <name type="scientific">Chryseobacterium kwangjuense</name>
    <dbReference type="NCBI Taxonomy" id="267125"/>
    <lineage>
        <taxon>Bacteria</taxon>
        <taxon>Pseudomonadati</taxon>
        <taxon>Bacteroidota</taxon>
        <taxon>Flavobacteriia</taxon>
        <taxon>Flavobacteriales</taxon>
        <taxon>Weeksellaceae</taxon>
        <taxon>Chryseobacterium group</taxon>
        <taxon>Chryseobacterium</taxon>
    </lineage>
</organism>
<reference evidence="3" key="1">
    <citation type="submission" date="2015-12" db="EMBL/GenBank/DDBJ databases">
        <title>Genome sequence of a biocontrol rhizobacterium Chryseobacterium kwangjuense strain KJ1R5 isolated from pepper (Capsicum annuum L.).</title>
        <authorList>
            <person name="Jeong J.-J."/>
            <person name="Park H."/>
            <person name="Mannaa M."/>
            <person name="Sang M.K."/>
            <person name="Choi I.-G."/>
            <person name="Kim K.D."/>
        </authorList>
    </citation>
    <scope>NUCLEOTIDE SEQUENCE [LARGE SCALE GENOMIC DNA]</scope>
    <source>
        <strain evidence="3">KJ1R5</strain>
    </source>
</reference>
<name>A0A135WDV1_9FLAO</name>